<feature type="transmembrane region" description="Helical" evidence="6">
    <location>
        <begin position="362"/>
        <end position="379"/>
    </location>
</feature>
<keyword evidence="3 6" id="KW-0812">Transmembrane</keyword>
<comment type="caution">
    <text evidence="8">The sequence shown here is derived from an EMBL/GenBank/DDBJ whole genome shotgun (WGS) entry which is preliminary data.</text>
</comment>
<comment type="similarity">
    <text evidence="2">Belongs to the major facilitator superfamily. MFSD6 family.</text>
</comment>
<dbReference type="SUPFAM" id="SSF103473">
    <property type="entry name" value="MFS general substrate transporter"/>
    <property type="match status" value="1"/>
</dbReference>
<feature type="transmembrane region" description="Helical" evidence="6">
    <location>
        <begin position="76"/>
        <end position="94"/>
    </location>
</feature>
<proteinExistence type="inferred from homology"/>
<evidence type="ECO:0000256" key="1">
    <source>
        <dbReference type="ARBA" id="ARBA00004141"/>
    </source>
</evidence>
<dbReference type="InterPro" id="IPR036259">
    <property type="entry name" value="MFS_trans_sf"/>
</dbReference>
<gene>
    <name evidence="8" type="ORF">ODALV1_LOCUS2621</name>
</gene>
<feature type="transmembrane region" description="Helical" evidence="6">
    <location>
        <begin position="571"/>
        <end position="595"/>
    </location>
</feature>
<evidence type="ECO:0000313" key="9">
    <source>
        <dbReference type="Proteomes" id="UP001642540"/>
    </source>
</evidence>
<dbReference type="PANTHER" id="PTHR16172">
    <property type="entry name" value="MAJOR FACILITATOR SUPERFAMILY DOMAIN-CONTAINING PROTEIN 6-LIKE"/>
    <property type="match status" value="1"/>
</dbReference>
<dbReference type="InterPro" id="IPR051717">
    <property type="entry name" value="MFS_MFSD6"/>
</dbReference>
<dbReference type="Gene3D" id="1.20.1250.20">
    <property type="entry name" value="MFS general substrate transporter like domains"/>
    <property type="match status" value="2"/>
</dbReference>
<feature type="transmembrane region" description="Helical" evidence="6">
    <location>
        <begin position="321"/>
        <end position="341"/>
    </location>
</feature>
<organism evidence="8 9">
    <name type="scientific">Orchesella dallaii</name>
    <dbReference type="NCBI Taxonomy" id="48710"/>
    <lineage>
        <taxon>Eukaryota</taxon>
        <taxon>Metazoa</taxon>
        <taxon>Ecdysozoa</taxon>
        <taxon>Arthropoda</taxon>
        <taxon>Hexapoda</taxon>
        <taxon>Collembola</taxon>
        <taxon>Entomobryomorpha</taxon>
        <taxon>Entomobryoidea</taxon>
        <taxon>Orchesellidae</taxon>
        <taxon>Orchesellinae</taxon>
        <taxon>Orchesella</taxon>
    </lineage>
</organism>
<dbReference type="CDD" id="cd17335">
    <property type="entry name" value="MFS_MFSD6"/>
    <property type="match status" value="1"/>
</dbReference>
<dbReference type="PANTHER" id="PTHR16172:SF30">
    <property type="entry name" value="SUGAR BABY, ISOFORM C"/>
    <property type="match status" value="1"/>
</dbReference>
<feature type="domain" description="Major facilitator superfamily associated" evidence="7">
    <location>
        <begin position="10"/>
        <end position="604"/>
    </location>
</feature>
<dbReference type="Pfam" id="PF12832">
    <property type="entry name" value="MFS_1_like"/>
    <property type="match status" value="1"/>
</dbReference>
<feature type="transmembrane region" description="Helical" evidence="6">
    <location>
        <begin position="511"/>
        <end position="531"/>
    </location>
</feature>
<dbReference type="EMBL" id="CAXLJM020000007">
    <property type="protein sequence ID" value="CAL8073454.1"/>
    <property type="molecule type" value="Genomic_DNA"/>
</dbReference>
<comment type="subcellular location">
    <subcellularLocation>
        <location evidence="1">Membrane</location>
        <topology evidence="1">Multi-pass membrane protein</topology>
    </subcellularLocation>
</comment>
<evidence type="ECO:0000259" key="7">
    <source>
        <dbReference type="Pfam" id="PF12832"/>
    </source>
</evidence>
<sequence>MGLPKLNIKYLPIKLHYFLYWGGTASIWPFIPVFAKQMGLSEMAVGLIFTVAPMAGLIAKPFFGAMADRFKRKKKLFLFFILLNLMSYLCVAFLPQNKLERPVELECNNGVSYITQCERLSPHCEETILDSFKPVEVRERHKKLQDGYNRSERAIIENDEYLEVCTGTCEFQNFREGVDFCTKVQNRNVPPLCYPVIGLSQQLETPRSDSIKYAPAERQVPSNSPNKSNLLQQEDELAEHDNTEHLFEFKVKLKIDEVLLLNGCLYLPIGDIDFEQGYRGLSCFEKTMLRKCEIDCGNNTNLNRHLETIKSEEELLDSMNFWLYGSLVVIAWIAMGVTESLSDALCFQTLGDQSQLYGKQRLWGTVGWGTFSFISGYFIDTYSEGKLLKDYTPCFYLTAGLLTLDICIAYKWDIREVEKPKSLRRDVCGLLSNLRIDVFIVACVIVGMCTGLLWQFLFWYVETLAEKHSSSCDHRNWVKLLEGLIQAVQCFGGELPFFFLSGWIIKKLGHVHCMTLVLGAFGVRFIIYSFITNPWTILPVELFQGLTYGIFYANMVSYANQVSPPGTAATVQGIVQAAFVGIGVAVGSLVGGLIFQGANAFRVFGVGCLIFCVLHALAMAILGRHASYPFPQGRGEAEGQEMCRMSTNSVQEDYVNTPEEKKTKTMFVYNFPQNNVQYGNF</sequence>
<feature type="transmembrane region" description="Helical" evidence="6">
    <location>
        <begin position="12"/>
        <end position="31"/>
    </location>
</feature>
<reference evidence="8 9" key="1">
    <citation type="submission" date="2024-08" db="EMBL/GenBank/DDBJ databases">
        <authorList>
            <person name="Cucini C."/>
            <person name="Frati F."/>
        </authorList>
    </citation>
    <scope>NUCLEOTIDE SEQUENCE [LARGE SCALE GENOMIC DNA]</scope>
</reference>
<accession>A0ABP1PSD8</accession>
<dbReference type="InterPro" id="IPR024989">
    <property type="entry name" value="MFS_assoc_dom"/>
</dbReference>
<evidence type="ECO:0000256" key="5">
    <source>
        <dbReference type="ARBA" id="ARBA00023136"/>
    </source>
</evidence>
<evidence type="ECO:0000256" key="3">
    <source>
        <dbReference type="ARBA" id="ARBA00022692"/>
    </source>
</evidence>
<feature type="transmembrane region" description="Helical" evidence="6">
    <location>
        <begin position="601"/>
        <end position="622"/>
    </location>
</feature>
<keyword evidence="4 6" id="KW-1133">Transmembrane helix</keyword>
<evidence type="ECO:0000256" key="4">
    <source>
        <dbReference type="ARBA" id="ARBA00022989"/>
    </source>
</evidence>
<protein>
    <recommendedName>
        <fullName evidence="7">Major facilitator superfamily associated domain-containing protein</fullName>
    </recommendedName>
</protein>
<evidence type="ECO:0000256" key="2">
    <source>
        <dbReference type="ARBA" id="ARBA00005241"/>
    </source>
</evidence>
<evidence type="ECO:0000313" key="8">
    <source>
        <dbReference type="EMBL" id="CAL8073454.1"/>
    </source>
</evidence>
<keyword evidence="9" id="KW-1185">Reference proteome</keyword>
<dbReference type="Proteomes" id="UP001642540">
    <property type="component" value="Unassembled WGS sequence"/>
</dbReference>
<keyword evidence="5 6" id="KW-0472">Membrane</keyword>
<feature type="transmembrane region" description="Helical" evidence="6">
    <location>
        <begin position="43"/>
        <end position="64"/>
    </location>
</feature>
<feature type="transmembrane region" description="Helical" evidence="6">
    <location>
        <begin position="434"/>
        <end position="461"/>
    </location>
</feature>
<evidence type="ECO:0000256" key="6">
    <source>
        <dbReference type="SAM" id="Phobius"/>
    </source>
</evidence>
<name>A0ABP1PSD8_9HEXA</name>